<keyword evidence="7 10" id="KW-0503">Monooxygenase</keyword>
<comment type="caution">
    <text evidence="10">The sequence shown here is derived from an EMBL/GenBank/DDBJ whole genome shotgun (WGS) entry which is preliminary data.</text>
</comment>
<evidence type="ECO:0000256" key="7">
    <source>
        <dbReference type="ARBA" id="ARBA00023033"/>
    </source>
</evidence>
<evidence type="ECO:0000313" key="10">
    <source>
        <dbReference type="EMBL" id="GAA2026979.1"/>
    </source>
</evidence>
<proteinExistence type="inferred from homology"/>
<keyword evidence="6" id="KW-0560">Oxidoreductase</keyword>
<dbReference type="GO" id="GO:0004497">
    <property type="term" value="F:monooxygenase activity"/>
    <property type="evidence" value="ECO:0007669"/>
    <property type="project" value="UniProtKB-KW"/>
</dbReference>
<comment type="cofactor">
    <cofactor evidence="1">
        <name>FMN</name>
        <dbReference type="ChEBI" id="CHEBI:58210"/>
    </cofactor>
</comment>
<keyword evidence="4" id="KW-0285">Flavoprotein</keyword>
<evidence type="ECO:0000313" key="11">
    <source>
        <dbReference type="Proteomes" id="UP001501461"/>
    </source>
</evidence>
<dbReference type="Gene3D" id="3.20.20.70">
    <property type="entry name" value="Aldolase class I"/>
    <property type="match status" value="1"/>
</dbReference>
<organism evidence="10 11">
    <name type="scientific">Yaniella flava</name>
    <dbReference type="NCBI Taxonomy" id="287930"/>
    <lineage>
        <taxon>Bacteria</taxon>
        <taxon>Bacillati</taxon>
        <taxon>Actinomycetota</taxon>
        <taxon>Actinomycetes</taxon>
        <taxon>Micrococcales</taxon>
        <taxon>Micrococcaceae</taxon>
        <taxon>Yaniella</taxon>
    </lineage>
</organism>
<evidence type="ECO:0000256" key="4">
    <source>
        <dbReference type="ARBA" id="ARBA00022630"/>
    </source>
</evidence>
<keyword evidence="3" id="KW-0216">Detoxification</keyword>
<dbReference type="Pfam" id="PF03060">
    <property type="entry name" value="NMO"/>
    <property type="match status" value="1"/>
</dbReference>
<dbReference type="CDD" id="cd04730">
    <property type="entry name" value="NPD_like"/>
    <property type="match status" value="1"/>
</dbReference>
<name>A0ABP5FKM5_9MICC</name>
<evidence type="ECO:0000256" key="9">
    <source>
        <dbReference type="ARBA" id="ARBA00049401"/>
    </source>
</evidence>
<keyword evidence="11" id="KW-1185">Reference proteome</keyword>
<dbReference type="PANTHER" id="PTHR42747:SF3">
    <property type="entry name" value="NITRONATE MONOOXYGENASE-RELATED"/>
    <property type="match status" value="1"/>
</dbReference>
<dbReference type="RefSeq" id="WP_343955864.1">
    <property type="nucleotide sequence ID" value="NZ_BAAAMN010000007.1"/>
</dbReference>
<comment type="similarity">
    <text evidence="2">Belongs to the nitronate monooxygenase family. NMO class I subfamily.</text>
</comment>
<evidence type="ECO:0000256" key="5">
    <source>
        <dbReference type="ARBA" id="ARBA00022643"/>
    </source>
</evidence>
<dbReference type="Proteomes" id="UP001501461">
    <property type="component" value="Unassembled WGS sequence"/>
</dbReference>
<keyword evidence="5" id="KW-0288">FMN</keyword>
<evidence type="ECO:0000256" key="1">
    <source>
        <dbReference type="ARBA" id="ARBA00001917"/>
    </source>
</evidence>
<protein>
    <recommendedName>
        <fullName evidence="8">Propionate 3-nitronate monooxygenase</fullName>
    </recommendedName>
</protein>
<accession>A0ABP5FKM5</accession>
<comment type="catalytic activity">
    <reaction evidence="9">
        <text>3 propionate 3-nitronate + 3 O2 + H2O = 3 3-oxopropanoate + 2 nitrate + nitrite + H2O2 + 3 H(+)</text>
        <dbReference type="Rhea" id="RHEA:57332"/>
        <dbReference type="ChEBI" id="CHEBI:15377"/>
        <dbReference type="ChEBI" id="CHEBI:15378"/>
        <dbReference type="ChEBI" id="CHEBI:15379"/>
        <dbReference type="ChEBI" id="CHEBI:16240"/>
        <dbReference type="ChEBI" id="CHEBI:16301"/>
        <dbReference type="ChEBI" id="CHEBI:17632"/>
        <dbReference type="ChEBI" id="CHEBI:33190"/>
        <dbReference type="ChEBI" id="CHEBI:136067"/>
    </reaction>
</comment>
<dbReference type="SUPFAM" id="SSF51412">
    <property type="entry name" value="Inosine monophosphate dehydrogenase (IMPDH)"/>
    <property type="match status" value="1"/>
</dbReference>
<reference evidence="11" key="1">
    <citation type="journal article" date="2019" name="Int. J. Syst. Evol. Microbiol.">
        <title>The Global Catalogue of Microorganisms (GCM) 10K type strain sequencing project: providing services to taxonomists for standard genome sequencing and annotation.</title>
        <authorList>
            <consortium name="The Broad Institute Genomics Platform"/>
            <consortium name="The Broad Institute Genome Sequencing Center for Infectious Disease"/>
            <person name="Wu L."/>
            <person name="Ma J."/>
        </authorList>
    </citation>
    <scope>NUCLEOTIDE SEQUENCE [LARGE SCALE GENOMIC DNA]</scope>
    <source>
        <strain evidence="11">JCM 13595</strain>
    </source>
</reference>
<evidence type="ECO:0000256" key="3">
    <source>
        <dbReference type="ARBA" id="ARBA00022575"/>
    </source>
</evidence>
<evidence type="ECO:0000256" key="6">
    <source>
        <dbReference type="ARBA" id="ARBA00023002"/>
    </source>
</evidence>
<evidence type="ECO:0000256" key="2">
    <source>
        <dbReference type="ARBA" id="ARBA00009881"/>
    </source>
</evidence>
<sequence>MEFHHPIVAAPMAGGPSSNELARAVASTGALGFLGGGNKTAQQIVEDYRSVADAGAVGVNLFVPDAANTAVDVAKSSAQRGEKLAAFREQLMPFAERLGVELPTVEQAGEDVSDDWDAKLEAAVEWPIVTFTFGLPAPAVFQRLHASDTQVGVTITSVAEAHNAVAHGADFLVVQGPEAGGHRSVHDPLGEPETLELPALLDDVNAVVDVPFVAAGGIATPEDVRDVLAHGASAASVGTALLLSDEAGSNPVHRQMLQEDRSGVTQLTRVYSGRVSRSLVNEFMSLTAPAVYPEVNALTVPIKRAAIQARDPRSTHLFAGTRYLQAKTGPAAEIVEWLAGNRHKE</sequence>
<evidence type="ECO:0000256" key="8">
    <source>
        <dbReference type="ARBA" id="ARBA00031155"/>
    </source>
</evidence>
<dbReference type="InterPro" id="IPR004136">
    <property type="entry name" value="NMO"/>
</dbReference>
<dbReference type="InterPro" id="IPR013785">
    <property type="entry name" value="Aldolase_TIM"/>
</dbReference>
<dbReference type="EMBL" id="BAAAMN010000007">
    <property type="protein sequence ID" value="GAA2026979.1"/>
    <property type="molecule type" value="Genomic_DNA"/>
</dbReference>
<dbReference type="PANTHER" id="PTHR42747">
    <property type="entry name" value="NITRONATE MONOOXYGENASE-RELATED"/>
    <property type="match status" value="1"/>
</dbReference>
<gene>
    <name evidence="10" type="ORF">GCM10009720_03340</name>
</gene>